<keyword evidence="1" id="KW-0472">Membrane</keyword>
<protein>
    <submittedName>
        <fullName evidence="2">Uncharacterized protein</fullName>
    </submittedName>
</protein>
<evidence type="ECO:0000313" key="3">
    <source>
        <dbReference type="Proteomes" id="UP000198762"/>
    </source>
</evidence>
<dbReference type="Proteomes" id="UP000198762">
    <property type="component" value="Unassembled WGS sequence"/>
</dbReference>
<dbReference type="OrthoDB" id="9889667at2"/>
<organism evidence="2 3">
    <name type="scientific">Marinobacter segnicrescens</name>
    <dbReference type="NCBI Taxonomy" id="430453"/>
    <lineage>
        <taxon>Bacteria</taxon>
        <taxon>Pseudomonadati</taxon>
        <taxon>Pseudomonadota</taxon>
        <taxon>Gammaproteobacteria</taxon>
        <taxon>Pseudomonadales</taxon>
        <taxon>Marinobacteraceae</taxon>
        <taxon>Marinobacter</taxon>
    </lineage>
</organism>
<gene>
    <name evidence="2" type="ORF">SAMN04487962_1662</name>
</gene>
<dbReference type="RefSeq" id="WP_091855301.1">
    <property type="nucleotide sequence ID" value="NZ_FOHZ01000066.1"/>
</dbReference>
<accession>A0A1I0IGF3</accession>
<keyword evidence="1" id="KW-0812">Transmembrane</keyword>
<keyword evidence="1" id="KW-1133">Transmembrane helix</keyword>
<keyword evidence="3" id="KW-1185">Reference proteome</keyword>
<evidence type="ECO:0000313" key="2">
    <source>
        <dbReference type="EMBL" id="SET95377.1"/>
    </source>
</evidence>
<feature type="transmembrane region" description="Helical" evidence="1">
    <location>
        <begin position="142"/>
        <end position="163"/>
    </location>
</feature>
<proteinExistence type="predicted"/>
<dbReference type="AlphaFoldDB" id="A0A1I0IGF3"/>
<evidence type="ECO:0000256" key="1">
    <source>
        <dbReference type="SAM" id="Phobius"/>
    </source>
</evidence>
<reference evidence="3" key="1">
    <citation type="submission" date="2016-10" db="EMBL/GenBank/DDBJ databases">
        <authorList>
            <person name="Varghese N."/>
            <person name="Submissions S."/>
        </authorList>
    </citation>
    <scope>NUCLEOTIDE SEQUENCE [LARGE SCALE GENOMIC DNA]</scope>
    <source>
        <strain evidence="3">CGMCC 1.6489</strain>
    </source>
</reference>
<feature type="transmembrane region" description="Helical" evidence="1">
    <location>
        <begin position="92"/>
        <end position="122"/>
    </location>
</feature>
<sequence>MNKNALRALSFALPAVGALLTSYQFCLGQGQQGPAFKSYSEVWQTSVPNSGYVYAIALGTILWVLAQVVWWKRFHGTFKADSLIARKAPEVPGMLIPVGVGFGYFPITTVNLLTTLLINSVSFATDARFYAFPNLSIGFESIFIWSVLGTFIFFVAIPLFGALTSADPKDVYFAGSHSLRASISDNGRRWKVHFHPSCSGPHLNRTPW</sequence>
<dbReference type="EMBL" id="FOHZ01000066">
    <property type="protein sequence ID" value="SET95377.1"/>
    <property type="molecule type" value="Genomic_DNA"/>
</dbReference>
<feature type="transmembrane region" description="Helical" evidence="1">
    <location>
        <begin position="52"/>
        <end position="71"/>
    </location>
</feature>
<name>A0A1I0IGF3_9GAMM</name>